<feature type="region of interest" description="Disordered" evidence="1">
    <location>
        <begin position="1"/>
        <end position="112"/>
    </location>
</feature>
<evidence type="ECO:0000313" key="2">
    <source>
        <dbReference type="EMBL" id="CAD2083901.1"/>
    </source>
</evidence>
<dbReference type="AlphaFoldDB" id="A0A6V7RUT1"/>
<evidence type="ECO:0000313" key="3">
    <source>
        <dbReference type="Proteomes" id="UP000515308"/>
    </source>
</evidence>
<protein>
    <submittedName>
        <fullName evidence="2">Uncharacterized protein</fullName>
    </submittedName>
</protein>
<feature type="compositionally biased region" description="Polar residues" evidence="1">
    <location>
        <begin position="95"/>
        <end position="104"/>
    </location>
</feature>
<evidence type="ECO:0000256" key="1">
    <source>
        <dbReference type="SAM" id="MobiDB-lite"/>
    </source>
</evidence>
<sequence>MENINEESISVSKDEMDENEKSEQRDALIEGEIGEGENDEKQVEEENDEKIADEENDEKQVEEENDEKKSDEENDEKEGEGENDEKEGEGENDINMDNSNISTSPKDDNNLKCGNYELQDKKLRSYENHWKEGNTLGNLFGNETNDYIKYNTSPGLLETSENINNEQNKNIVDNKANISYQINDTEKVCMYNFNPRQLGYQPNNGLNPAQGYVFIYPHITKNSKPPRIKKKKLTCC</sequence>
<dbReference type="Proteomes" id="UP000515308">
    <property type="component" value="Chromosome PVLDE_01"/>
</dbReference>
<gene>
    <name evidence="2" type="ORF">PVLDE_0101030</name>
</gene>
<organism evidence="2 3">
    <name type="scientific">Plasmodium vinckei lentum</name>
    <dbReference type="NCBI Taxonomy" id="138297"/>
    <lineage>
        <taxon>Eukaryota</taxon>
        <taxon>Sar</taxon>
        <taxon>Alveolata</taxon>
        <taxon>Apicomplexa</taxon>
        <taxon>Aconoidasida</taxon>
        <taxon>Haemosporida</taxon>
        <taxon>Plasmodiidae</taxon>
        <taxon>Plasmodium</taxon>
        <taxon>Plasmodium (Vinckeia)</taxon>
    </lineage>
</organism>
<reference evidence="2 3" key="1">
    <citation type="submission" date="2020-08" db="EMBL/GenBank/DDBJ databases">
        <authorList>
            <person name="Ramaprasad A."/>
        </authorList>
    </citation>
    <scope>NUCLEOTIDE SEQUENCE [LARGE SCALE GENOMIC DNA]</scope>
</reference>
<proteinExistence type="predicted"/>
<feature type="compositionally biased region" description="Basic and acidic residues" evidence="1">
    <location>
        <begin position="19"/>
        <end position="28"/>
    </location>
</feature>
<feature type="compositionally biased region" description="Acidic residues" evidence="1">
    <location>
        <begin position="72"/>
        <end position="94"/>
    </location>
</feature>
<feature type="compositionally biased region" description="Polar residues" evidence="1">
    <location>
        <begin position="1"/>
        <end position="11"/>
    </location>
</feature>
<dbReference type="EMBL" id="LR865363">
    <property type="protein sequence ID" value="CAD2083901.1"/>
    <property type="molecule type" value="Genomic_DNA"/>
</dbReference>
<accession>A0A6V7RUT1</accession>
<name>A0A6V7RUT1_PLAVN</name>
<dbReference type="VEuPathDB" id="PlasmoDB:PVLDE_0101030"/>
<feature type="compositionally biased region" description="Acidic residues" evidence="1">
    <location>
        <begin position="32"/>
        <end position="65"/>
    </location>
</feature>